<gene>
    <name evidence="1" type="ORF">O6H91_04G106900</name>
</gene>
<comment type="caution">
    <text evidence="1">The sequence shown here is derived from an EMBL/GenBank/DDBJ whole genome shotgun (WGS) entry which is preliminary data.</text>
</comment>
<dbReference type="Proteomes" id="UP001162992">
    <property type="component" value="Chromosome 4"/>
</dbReference>
<name>A0ACC2E0D3_DIPCM</name>
<reference evidence="2" key="1">
    <citation type="journal article" date="2024" name="Proc. Natl. Acad. Sci. U.S.A.">
        <title>Extraordinary preservation of gene collinearity over three hundred million years revealed in homosporous lycophytes.</title>
        <authorList>
            <person name="Li C."/>
            <person name="Wickell D."/>
            <person name="Kuo L.Y."/>
            <person name="Chen X."/>
            <person name="Nie B."/>
            <person name="Liao X."/>
            <person name="Peng D."/>
            <person name="Ji J."/>
            <person name="Jenkins J."/>
            <person name="Williams M."/>
            <person name="Shu S."/>
            <person name="Plott C."/>
            <person name="Barry K."/>
            <person name="Rajasekar S."/>
            <person name="Grimwood J."/>
            <person name="Han X."/>
            <person name="Sun S."/>
            <person name="Hou Z."/>
            <person name="He W."/>
            <person name="Dai G."/>
            <person name="Sun C."/>
            <person name="Schmutz J."/>
            <person name="Leebens-Mack J.H."/>
            <person name="Li F.W."/>
            <person name="Wang L."/>
        </authorList>
    </citation>
    <scope>NUCLEOTIDE SEQUENCE [LARGE SCALE GENOMIC DNA]</scope>
    <source>
        <strain evidence="2">cv. PW_Plant_1</strain>
    </source>
</reference>
<sequence>MTLLCQFLGWRGKRQRSNPFNIGTNGAGNANASNCNILSRKHNVKESCDNASVTAPNFAVSSPQIACNCQGRLRCQNPHMSLMFQDLDQRQLKQINFAFSPANARNCVLSIKKLEHDSACGEAETTFLEFYFEEHPTEASKMKYDEGNIDASKCSACKEIESRYSPNSRKVSPFPDKIVFNEHFHEENTSVKKVRKKIFGLGEKRKNRDHEHMAAGKCKEYISIFFKALLKLKSSSLNYTTAKDKSTKIGKIQKFMFKFLKNKGVTSCEAHAGNRDQPNSSEVDKEGNPETKDYCQKFPSHENQQTKEVPIGRDMCGISKNDHEQWISTDSDYVVLVLNNA</sequence>
<evidence type="ECO:0000313" key="1">
    <source>
        <dbReference type="EMBL" id="KAJ7559924.1"/>
    </source>
</evidence>
<dbReference type="EMBL" id="CM055095">
    <property type="protein sequence ID" value="KAJ7559924.1"/>
    <property type="molecule type" value="Genomic_DNA"/>
</dbReference>
<accession>A0ACC2E0D3</accession>
<keyword evidence="2" id="KW-1185">Reference proteome</keyword>
<evidence type="ECO:0000313" key="2">
    <source>
        <dbReference type="Proteomes" id="UP001162992"/>
    </source>
</evidence>
<organism evidence="1 2">
    <name type="scientific">Diphasiastrum complanatum</name>
    <name type="common">Issler's clubmoss</name>
    <name type="synonym">Lycopodium complanatum</name>
    <dbReference type="NCBI Taxonomy" id="34168"/>
    <lineage>
        <taxon>Eukaryota</taxon>
        <taxon>Viridiplantae</taxon>
        <taxon>Streptophyta</taxon>
        <taxon>Embryophyta</taxon>
        <taxon>Tracheophyta</taxon>
        <taxon>Lycopodiopsida</taxon>
        <taxon>Lycopodiales</taxon>
        <taxon>Lycopodiaceae</taxon>
        <taxon>Lycopodioideae</taxon>
        <taxon>Diphasiastrum</taxon>
    </lineage>
</organism>
<protein>
    <submittedName>
        <fullName evidence="1">Uncharacterized protein</fullName>
    </submittedName>
</protein>
<proteinExistence type="predicted"/>